<gene>
    <name evidence="10" type="ORF">SAMN04490203_2728</name>
    <name evidence="9" type="ORF">TU78_13730</name>
</gene>
<sequence length="398" mass="43316">MSLFSAVEMAPRDPILGLNEAFNADTRTSKVNLGVGVYCNEEGRIPLLRAVVEAETIRVAQHASRGYLPIDGIAAYDQAVQKLLFGAESSLLAAGRVITTQAVGGTGALKIGADFLKQLQPDAVVAISDPSWENHRALFETAGFPVQNYRYYDAASHDVNRAGMLEDLNALPAGSIVVLHACCHNPTGVDLTPADWQNVLNVVKDKQLIPFLDMAYQGFGDGIDEDAAAVRLFAESGLSFFVSSSFSKSFSLYGERVGALSIITESREESARVLSQVKRVIRTNYSNPPTHGASIVAAVLNSPELRAMWEAELAEMRLRIRGMRLQMVELLAKKAPAQDFSFVARQRGMFSYSGLTVEQVARLRTEFGIYALDTGRICVASLNQRNIDVVTDAIVQVI</sequence>
<dbReference type="FunFam" id="3.90.1150.10:FF:000001">
    <property type="entry name" value="Aspartate aminotransferase"/>
    <property type="match status" value="1"/>
</dbReference>
<dbReference type="STRING" id="47884.SAMN04490203_2728"/>
<dbReference type="EMBL" id="FNRS01000001">
    <property type="protein sequence ID" value="SEC60025.1"/>
    <property type="molecule type" value="Genomic_DNA"/>
</dbReference>
<dbReference type="Proteomes" id="UP000036395">
    <property type="component" value="Unassembled WGS sequence"/>
</dbReference>
<evidence type="ECO:0000256" key="6">
    <source>
        <dbReference type="ARBA" id="ARBA00022898"/>
    </source>
</evidence>
<dbReference type="FunFam" id="3.40.640.10:FF:000015">
    <property type="entry name" value="Aspartate aminotransferase"/>
    <property type="match status" value="1"/>
</dbReference>
<dbReference type="PRINTS" id="PR00799">
    <property type="entry name" value="TRANSAMINASE"/>
</dbReference>
<dbReference type="InterPro" id="IPR004838">
    <property type="entry name" value="NHTrfase_class1_PyrdxlP-BS"/>
</dbReference>
<dbReference type="Gene3D" id="3.40.640.10">
    <property type="entry name" value="Type I PLP-dependent aspartate aminotransferase-like (Major domain)"/>
    <property type="match status" value="1"/>
</dbReference>
<evidence type="ECO:0000259" key="8">
    <source>
        <dbReference type="Pfam" id="PF00155"/>
    </source>
</evidence>
<organism evidence="9 11">
    <name type="scientific">Pseudomonas taetrolens</name>
    <dbReference type="NCBI Taxonomy" id="47884"/>
    <lineage>
        <taxon>Bacteria</taxon>
        <taxon>Pseudomonadati</taxon>
        <taxon>Pseudomonadota</taxon>
        <taxon>Gammaproteobacteria</taxon>
        <taxon>Pseudomonadales</taxon>
        <taxon>Pseudomonadaceae</taxon>
        <taxon>Pseudomonas</taxon>
    </lineage>
</organism>
<dbReference type="GO" id="GO:0033585">
    <property type="term" value="P:L-phenylalanine biosynthetic process from chorismate via phenylpyruvate"/>
    <property type="evidence" value="ECO:0007669"/>
    <property type="project" value="TreeGrafter"/>
</dbReference>
<evidence type="ECO:0000256" key="5">
    <source>
        <dbReference type="ARBA" id="ARBA00022679"/>
    </source>
</evidence>
<feature type="domain" description="Aminotransferase class I/classII large" evidence="8">
    <location>
        <begin position="29"/>
        <end position="394"/>
    </location>
</feature>
<keyword evidence="5 7" id="KW-0808">Transferase</keyword>
<protein>
    <recommendedName>
        <fullName evidence="7">Aminotransferase</fullName>
        <ecNumber evidence="7">2.6.1.-</ecNumber>
    </recommendedName>
</protein>
<dbReference type="InterPro" id="IPR015421">
    <property type="entry name" value="PyrdxlP-dep_Trfase_major"/>
</dbReference>
<proteinExistence type="inferred from homology"/>
<dbReference type="RefSeq" id="WP_048382071.1">
    <property type="nucleotide sequence ID" value="NZ_FNRS01000001.1"/>
</dbReference>
<accession>A0A0J6GRQ1</accession>
<dbReference type="PANTHER" id="PTHR11879">
    <property type="entry name" value="ASPARTATE AMINOTRANSFERASE"/>
    <property type="match status" value="1"/>
</dbReference>
<dbReference type="Proteomes" id="UP000183155">
    <property type="component" value="Unassembled WGS sequence"/>
</dbReference>
<name>A0A0J6GRQ1_PSETA</name>
<keyword evidence="4 7" id="KW-0032">Aminotransferase</keyword>
<evidence type="ECO:0000256" key="1">
    <source>
        <dbReference type="ARBA" id="ARBA00001933"/>
    </source>
</evidence>
<evidence type="ECO:0000256" key="4">
    <source>
        <dbReference type="ARBA" id="ARBA00022576"/>
    </source>
</evidence>
<dbReference type="PANTHER" id="PTHR11879:SF37">
    <property type="entry name" value="AROMATIC-AMINO-ACID AMINOTRANSFERASE"/>
    <property type="match status" value="1"/>
</dbReference>
<dbReference type="SUPFAM" id="SSF53383">
    <property type="entry name" value="PLP-dependent transferases"/>
    <property type="match status" value="1"/>
</dbReference>
<dbReference type="PATRIC" id="fig|47884.3.peg.3211"/>
<dbReference type="CDD" id="cd00609">
    <property type="entry name" value="AAT_like"/>
    <property type="match status" value="1"/>
</dbReference>
<evidence type="ECO:0000313" key="10">
    <source>
        <dbReference type="EMBL" id="SEC60025.1"/>
    </source>
</evidence>
<comment type="caution">
    <text evidence="9">The sequence shown here is derived from an EMBL/GenBank/DDBJ whole genome shotgun (WGS) entry which is preliminary data.</text>
</comment>
<dbReference type="EMBL" id="JYLA01000005">
    <property type="protein sequence ID" value="KMM84295.1"/>
    <property type="molecule type" value="Genomic_DNA"/>
</dbReference>
<dbReference type="GO" id="GO:0030170">
    <property type="term" value="F:pyridoxal phosphate binding"/>
    <property type="evidence" value="ECO:0007669"/>
    <property type="project" value="InterPro"/>
</dbReference>
<comment type="subunit">
    <text evidence="3">Homodimer.</text>
</comment>
<evidence type="ECO:0000313" key="9">
    <source>
        <dbReference type="EMBL" id="KMM84295.1"/>
    </source>
</evidence>
<dbReference type="GO" id="GO:0005829">
    <property type="term" value="C:cytosol"/>
    <property type="evidence" value="ECO:0007669"/>
    <property type="project" value="TreeGrafter"/>
</dbReference>
<dbReference type="PROSITE" id="PS00105">
    <property type="entry name" value="AA_TRANSFER_CLASS_1"/>
    <property type="match status" value="1"/>
</dbReference>
<dbReference type="GO" id="GO:0004838">
    <property type="term" value="F:L-tyrosine-2-oxoglutarate transaminase activity"/>
    <property type="evidence" value="ECO:0007669"/>
    <property type="project" value="TreeGrafter"/>
</dbReference>
<dbReference type="OrthoDB" id="9766445at2"/>
<reference evidence="9 11" key="1">
    <citation type="submission" date="2015-02" db="EMBL/GenBank/DDBJ databases">
        <title>Pseudomonas helleri sp. nov. and Pseudomonas weihenstephanensis sp. nov., isolated from raw cows milk.</title>
        <authorList>
            <person name="von Neubeck M."/>
            <person name="Huptas C."/>
            <person name="Wenning M."/>
            <person name="Scherer S."/>
        </authorList>
    </citation>
    <scope>NUCLEOTIDE SEQUENCE [LARGE SCALE GENOMIC DNA]</scope>
    <source>
        <strain evidence="9 11">DSM 21104</strain>
    </source>
</reference>
<keyword evidence="12" id="KW-1185">Reference proteome</keyword>
<comment type="cofactor">
    <cofactor evidence="1 7">
        <name>pyridoxal 5'-phosphate</name>
        <dbReference type="ChEBI" id="CHEBI:597326"/>
    </cofactor>
</comment>
<reference evidence="10 12" key="2">
    <citation type="submission" date="2016-10" db="EMBL/GenBank/DDBJ databases">
        <authorList>
            <person name="Varghese N."/>
            <person name="Submissions S."/>
        </authorList>
    </citation>
    <scope>NUCLEOTIDE SEQUENCE [LARGE SCALE GENOMIC DNA]</scope>
    <source>
        <strain evidence="10 12">BS3652</strain>
    </source>
</reference>
<comment type="similarity">
    <text evidence="2 7">Belongs to the class-I pyridoxal-phosphate-dependent aminotransferase family.</text>
</comment>
<evidence type="ECO:0000256" key="7">
    <source>
        <dbReference type="RuleBase" id="RU000481"/>
    </source>
</evidence>
<dbReference type="GO" id="GO:0042802">
    <property type="term" value="F:identical protein binding"/>
    <property type="evidence" value="ECO:0007669"/>
    <property type="project" value="TreeGrafter"/>
</dbReference>
<evidence type="ECO:0000313" key="12">
    <source>
        <dbReference type="Proteomes" id="UP000183155"/>
    </source>
</evidence>
<evidence type="ECO:0000256" key="3">
    <source>
        <dbReference type="ARBA" id="ARBA00011738"/>
    </source>
</evidence>
<dbReference type="Pfam" id="PF00155">
    <property type="entry name" value="Aminotran_1_2"/>
    <property type="match status" value="1"/>
</dbReference>
<dbReference type="InterPro" id="IPR000796">
    <property type="entry name" value="Asp_trans"/>
</dbReference>
<dbReference type="Gene3D" id="3.90.1150.10">
    <property type="entry name" value="Aspartate Aminotransferase, domain 1"/>
    <property type="match status" value="1"/>
</dbReference>
<dbReference type="InterPro" id="IPR015422">
    <property type="entry name" value="PyrdxlP-dep_Trfase_small"/>
</dbReference>
<dbReference type="AlphaFoldDB" id="A0A0J6GRQ1"/>
<evidence type="ECO:0000256" key="2">
    <source>
        <dbReference type="ARBA" id="ARBA00007441"/>
    </source>
</evidence>
<evidence type="ECO:0000313" key="11">
    <source>
        <dbReference type="Proteomes" id="UP000036395"/>
    </source>
</evidence>
<dbReference type="InterPro" id="IPR004839">
    <property type="entry name" value="Aminotransferase_I/II_large"/>
</dbReference>
<keyword evidence="6" id="KW-0663">Pyridoxal phosphate</keyword>
<dbReference type="NCBIfam" id="NF006719">
    <property type="entry name" value="PRK09257.1"/>
    <property type="match status" value="1"/>
</dbReference>
<dbReference type="InterPro" id="IPR015424">
    <property type="entry name" value="PyrdxlP-dep_Trfase"/>
</dbReference>
<dbReference type="EC" id="2.6.1.-" evidence="7"/>